<evidence type="ECO:0000256" key="1">
    <source>
        <dbReference type="SAM" id="MobiDB-lite"/>
    </source>
</evidence>
<sequence>MGAHRSAEASLSKPDWMVIPENDLSDVFIGRREHQTWSSHQSPTLTTRHRPQNGRKSLMTIFVEEHSQAFKDHSNIFTKHRQGNDLGPDENHDKKSKHSFHSLTSQILSEIHGRGKSTPKQPLSSVSSQRFKLQSLDRRTKPPPSRNKASKQLVDPFPKSNSALNFSQRSLALNLVRTRSALSQHSPFESGSPREDHKLPMYSPFSDGSVSSRETYTVNQDIAAKQKGGARKRQSPRLSYGSFVTAKDGPDTTQETPSSPDALEHDHFGSHDSGISNPDLCPLEKPPQHAQEVSSKTREQLPRKRYASGGMGLMSSKDTIFELSESGYPKALREVDDTDDDDNSDNDKANVFPVEQKTSPTIPVTAVHRNRGEDEEEEEDDELPEYLDSFQAASTVAYRRPSLWNRVRDLGASALIQDFSSTRTTSSLGNSVTSGIGAASIHSNDTYDIGTRQRSKNKRCPNCGEELQRAPTRFVAVKGNERNFLSWLLGHWGKNKLDATYSAFTHPQTLKPSSTLSVGVSMFFYPTSFPTVSSTPSLIPNVYLNGHIFVSSRLSPPTPDIIKSSRNNAATSKAFFENGIRNKDSRTKTRSSVKVLSSRSLCALIKCSVEDCYNGQSIDSTESFVSVRLRVLRFESGEYWNKSPADSRRISPASKSRREREFPTYVTWWRILPATSGSLRQAGRVNYPRLASNGARTSARII</sequence>
<reference evidence="2" key="1">
    <citation type="journal article" date="2023" name="G3 (Bethesda)">
        <title>A reference genome for the long-term kleptoplast-retaining sea slug Elysia crispata morphotype clarki.</title>
        <authorList>
            <person name="Eastman K.E."/>
            <person name="Pendleton A.L."/>
            <person name="Shaikh M.A."/>
            <person name="Suttiyut T."/>
            <person name="Ogas R."/>
            <person name="Tomko P."/>
            <person name="Gavelis G."/>
            <person name="Widhalm J.R."/>
            <person name="Wisecaver J.H."/>
        </authorList>
    </citation>
    <scope>NUCLEOTIDE SEQUENCE</scope>
    <source>
        <strain evidence="2">ECLA1</strain>
    </source>
</reference>
<evidence type="ECO:0000313" key="2">
    <source>
        <dbReference type="EMBL" id="KAK3798351.1"/>
    </source>
</evidence>
<feature type="region of interest" description="Disordered" evidence="1">
    <location>
        <begin position="183"/>
        <end position="279"/>
    </location>
</feature>
<keyword evidence="3" id="KW-1185">Reference proteome</keyword>
<dbReference type="Proteomes" id="UP001283361">
    <property type="component" value="Unassembled WGS sequence"/>
</dbReference>
<name>A0AAE1B3R6_9GAST</name>
<dbReference type="EMBL" id="JAWDGP010000692">
    <property type="protein sequence ID" value="KAK3798351.1"/>
    <property type="molecule type" value="Genomic_DNA"/>
</dbReference>
<feature type="compositionally biased region" description="Polar residues" evidence="1">
    <location>
        <begin position="36"/>
        <end position="46"/>
    </location>
</feature>
<proteinExistence type="predicted"/>
<evidence type="ECO:0000313" key="3">
    <source>
        <dbReference type="Proteomes" id="UP001283361"/>
    </source>
</evidence>
<comment type="caution">
    <text evidence="2">The sequence shown here is derived from an EMBL/GenBank/DDBJ whole genome shotgun (WGS) entry which is preliminary data.</text>
</comment>
<gene>
    <name evidence="2" type="ORF">RRG08_063363</name>
</gene>
<accession>A0AAE1B3R6</accession>
<organism evidence="2 3">
    <name type="scientific">Elysia crispata</name>
    <name type="common">lettuce slug</name>
    <dbReference type="NCBI Taxonomy" id="231223"/>
    <lineage>
        <taxon>Eukaryota</taxon>
        <taxon>Metazoa</taxon>
        <taxon>Spiralia</taxon>
        <taxon>Lophotrochozoa</taxon>
        <taxon>Mollusca</taxon>
        <taxon>Gastropoda</taxon>
        <taxon>Heterobranchia</taxon>
        <taxon>Euthyneura</taxon>
        <taxon>Panpulmonata</taxon>
        <taxon>Sacoglossa</taxon>
        <taxon>Placobranchoidea</taxon>
        <taxon>Plakobranchidae</taxon>
        <taxon>Elysia</taxon>
    </lineage>
</organism>
<feature type="region of interest" description="Disordered" evidence="1">
    <location>
        <begin position="35"/>
        <end position="54"/>
    </location>
</feature>
<dbReference type="AlphaFoldDB" id="A0AAE1B3R6"/>
<feature type="compositionally biased region" description="Polar residues" evidence="1">
    <location>
        <begin position="206"/>
        <end position="220"/>
    </location>
</feature>
<feature type="compositionally biased region" description="Polar residues" evidence="1">
    <location>
        <begin position="118"/>
        <end position="132"/>
    </location>
</feature>
<protein>
    <submittedName>
        <fullName evidence="2">Uncharacterized protein</fullName>
    </submittedName>
</protein>
<feature type="region of interest" description="Disordered" evidence="1">
    <location>
        <begin position="79"/>
        <end position="162"/>
    </location>
</feature>